<comment type="similarity">
    <text evidence="1">Belongs to the peptidase C40 family.</text>
</comment>
<feature type="compositionally biased region" description="Low complexity" evidence="5">
    <location>
        <begin position="17"/>
        <end position="33"/>
    </location>
</feature>
<dbReference type="PANTHER" id="PTHR47053">
    <property type="entry name" value="MUREIN DD-ENDOPEPTIDASE MEPH-RELATED"/>
    <property type="match status" value="1"/>
</dbReference>
<keyword evidence="8" id="KW-1185">Reference proteome</keyword>
<feature type="region of interest" description="Disordered" evidence="5">
    <location>
        <begin position="1"/>
        <end position="33"/>
    </location>
</feature>
<dbReference type="Gene3D" id="3.90.1720.10">
    <property type="entry name" value="endopeptidase domain like (from Nostoc punctiforme)"/>
    <property type="match status" value="1"/>
</dbReference>
<dbReference type="InterPro" id="IPR038765">
    <property type="entry name" value="Papain-like_cys_pep_sf"/>
</dbReference>
<feature type="compositionally biased region" description="Polar residues" evidence="5">
    <location>
        <begin position="1"/>
        <end position="16"/>
    </location>
</feature>
<evidence type="ECO:0000256" key="1">
    <source>
        <dbReference type="ARBA" id="ARBA00007074"/>
    </source>
</evidence>
<reference evidence="7 8" key="1">
    <citation type="submission" date="2022-10" db="EMBL/GenBank/DDBJ databases">
        <title>The complete genomes of actinobacterial strains from the NBC collection.</title>
        <authorList>
            <person name="Joergensen T.S."/>
            <person name="Alvarez Arevalo M."/>
            <person name="Sterndorff E.B."/>
            <person name="Faurdal D."/>
            <person name="Vuksanovic O."/>
            <person name="Mourched A.-S."/>
            <person name="Charusanti P."/>
            <person name="Shaw S."/>
            <person name="Blin K."/>
            <person name="Weber T."/>
        </authorList>
    </citation>
    <scope>NUCLEOTIDE SEQUENCE [LARGE SCALE GENOMIC DNA]</scope>
    <source>
        <strain evidence="7 8">NBC_01247</strain>
    </source>
</reference>
<evidence type="ECO:0000259" key="6">
    <source>
        <dbReference type="PROSITE" id="PS51935"/>
    </source>
</evidence>
<evidence type="ECO:0000256" key="3">
    <source>
        <dbReference type="ARBA" id="ARBA00022801"/>
    </source>
</evidence>
<evidence type="ECO:0000313" key="8">
    <source>
        <dbReference type="Proteomes" id="UP001432014"/>
    </source>
</evidence>
<dbReference type="PROSITE" id="PS51935">
    <property type="entry name" value="NLPC_P60"/>
    <property type="match status" value="1"/>
</dbReference>
<dbReference type="RefSeq" id="WP_329494121.1">
    <property type="nucleotide sequence ID" value="NZ_CP108460.1"/>
</dbReference>
<proteinExistence type="inferred from homology"/>
<dbReference type="EMBL" id="CP108482">
    <property type="protein sequence ID" value="WUS59768.1"/>
    <property type="molecule type" value="Genomic_DNA"/>
</dbReference>
<organism evidence="7 8">
    <name type="scientific">Kitasatospora herbaricolor</name>
    <dbReference type="NCBI Taxonomy" id="68217"/>
    <lineage>
        <taxon>Bacteria</taxon>
        <taxon>Bacillati</taxon>
        <taxon>Actinomycetota</taxon>
        <taxon>Actinomycetes</taxon>
        <taxon>Kitasatosporales</taxon>
        <taxon>Streptomycetaceae</taxon>
        <taxon>Kitasatospora</taxon>
    </lineage>
</organism>
<dbReference type="InterPro" id="IPR051202">
    <property type="entry name" value="Peptidase_C40"/>
</dbReference>
<accession>A0ABZ1WFW3</accession>
<keyword evidence="3" id="KW-0378">Hydrolase</keyword>
<dbReference type="SUPFAM" id="SSF54001">
    <property type="entry name" value="Cysteine proteinases"/>
    <property type="match status" value="1"/>
</dbReference>
<gene>
    <name evidence="7" type="ORF">OG469_32265</name>
</gene>
<evidence type="ECO:0000256" key="2">
    <source>
        <dbReference type="ARBA" id="ARBA00022670"/>
    </source>
</evidence>
<keyword evidence="4" id="KW-0788">Thiol protease</keyword>
<evidence type="ECO:0000256" key="4">
    <source>
        <dbReference type="ARBA" id="ARBA00022807"/>
    </source>
</evidence>
<evidence type="ECO:0000313" key="7">
    <source>
        <dbReference type="EMBL" id="WUS59768.1"/>
    </source>
</evidence>
<sequence>MNTVDTGAPSAPQSEPTTALTAATAERTRSGGIARSGRIRRGLGAVALVAAGAGVIGLGTGVGTAAAEPAPAHAGWDGSKYWFKDAQGHWRWTSHLSVYQARTGGAAAGSAVKASSAGGITQGWDGSVYWFRNSQGQWRWTSHLDVYQARTGGAAAGSAVKASSAGGITQGWDGSVYWFRNSQGQWRWTSHLDVYQQRTGAAAPASSDTVTAAAAESGDFEAAVAFALDQLGKPFRTAGNGPDGYDCSGLVQQAFRRAGVDLPRVANDQYAATTPVRASELRRGDLLFWSEDGTARGIEHVAIYLGGNQYVEAARPGTNIRISGISSGYYPNFMGRP</sequence>
<protein>
    <submittedName>
        <fullName evidence="7">C40 family peptidase</fullName>
    </submittedName>
</protein>
<dbReference type="InterPro" id="IPR000064">
    <property type="entry name" value="NLP_P60_dom"/>
</dbReference>
<evidence type="ECO:0000256" key="5">
    <source>
        <dbReference type="SAM" id="MobiDB-lite"/>
    </source>
</evidence>
<feature type="domain" description="NlpC/P60" evidence="6">
    <location>
        <begin position="217"/>
        <end position="337"/>
    </location>
</feature>
<dbReference type="Pfam" id="PF00877">
    <property type="entry name" value="NLPC_P60"/>
    <property type="match status" value="1"/>
</dbReference>
<name>A0ABZ1WFW3_9ACTN</name>
<keyword evidence="2" id="KW-0645">Protease</keyword>
<dbReference type="Proteomes" id="UP001432014">
    <property type="component" value="Chromosome"/>
</dbReference>
<dbReference type="PANTHER" id="PTHR47053:SF1">
    <property type="entry name" value="MUREIN DD-ENDOPEPTIDASE MEPH-RELATED"/>
    <property type="match status" value="1"/>
</dbReference>